<proteinExistence type="predicted"/>
<dbReference type="EMBL" id="BAAART010000152">
    <property type="protein sequence ID" value="GAA2252245.1"/>
    <property type="molecule type" value="Genomic_DNA"/>
</dbReference>
<accession>A0ABN3E9N8</accession>
<evidence type="ECO:0000313" key="3">
    <source>
        <dbReference type="Proteomes" id="UP001501474"/>
    </source>
</evidence>
<feature type="compositionally biased region" description="Low complexity" evidence="1">
    <location>
        <begin position="198"/>
        <end position="208"/>
    </location>
</feature>
<feature type="compositionally biased region" description="Low complexity" evidence="1">
    <location>
        <begin position="221"/>
        <end position="241"/>
    </location>
</feature>
<comment type="caution">
    <text evidence="2">The sequence shown here is derived from an EMBL/GenBank/DDBJ whole genome shotgun (WGS) entry which is preliminary data.</text>
</comment>
<evidence type="ECO:0000256" key="1">
    <source>
        <dbReference type="SAM" id="MobiDB-lite"/>
    </source>
</evidence>
<evidence type="ECO:0000313" key="2">
    <source>
        <dbReference type="EMBL" id="GAA2252245.1"/>
    </source>
</evidence>
<organism evidence="2 3">
    <name type="scientific">Streptomyces indiaensis</name>
    <dbReference type="NCBI Taxonomy" id="284033"/>
    <lineage>
        <taxon>Bacteria</taxon>
        <taxon>Bacillati</taxon>
        <taxon>Actinomycetota</taxon>
        <taxon>Actinomycetes</taxon>
        <taxon>Kitasatosporales</taxon>
        <taxon>Streptomycetaceae</taxon>
        <taxon>Streptomyces</taxon>
    </lineage>
</organism>
<gene>
    <name evidence="2" type="ORF">GCM10010104_56350</name>
</gene>
<sequence>MHHARPHDFPGRVAEELKRGTPMPSSAGHHSPTLNRRGFLRTSLGGSAALVAAPAFVGWLGAADAKAATAPAAFVDDYKTNLLTNQTPETNAVVRALGGFAEMWKTGDWNTGTPLMPEILRANVRYCERITAGRTDAEAKQAFVIDRQHQSYSMIEGLGPLAALYTSGAKAVTSITCAPEGTPPAKVNDAVPAGAPAGSALGAGSSTPNSARWHGWWTPCAATGPPATRPSSPTSTRAPGG</sequence>
<name>A0ABN3E9N8_9ACTN</name>
<protein>
    <submittedName>
        <fullName evidence="2">Uncharacterized protein</fullName>
    </submittedName>
</protein>
<feature type="region of interest" description="Disordered" evidence="1">
    <location>
        <begin position="198"/>
        <end position="241"/>
    </location>
</feature>
<dbReference type="Proteomes" id="UP001501474">
    <property type="component" value="Unassembled WGS sequence"/>
</dbReference>
<dbReference type="PROSITE" id="PS51318">
    <property type="entry name" value="TAT"/>
    <property type="match status" value="1"/>
</dbReference>
<dbReference type="InterPro" id="IPR006311">
    <property type="entry name" value="TAT_signal"/>
</dbReference>
<reference evidence="2 3" key="1">
    <citation type="journal article" date="2019" name="Int. J. Syst. Evol. Microbiol.">
        <title>The Global Catalogue of Microorganisms (GCM) 10K type strain sequencing project: providing services to taxonomists for standard genome sequencing and annotation.</title>
        <authorList>
            <consortium name="The Broad Institute Genomics Platform"/>
            <consortium name="The Broad Institute Genome Sequencing Center for Infectious Disease"/>
            <person name="Wu L."/>
            <person name="Ma J."/>
        </authorList>
    </citation>
    <scope>NUCLEOTIDE SEQUENCE [LARGE SCALE GENOMIC DNA]</scope>
    <source>
        <strain evidence="2 3">JCM 3053</strain>
    </source>
</reference>
<keyword evidence="3" id="KW-1185">Reference proteome</keyword>